<evidence type="ECO:0000313" key="3">
    <source>
        <dbReference type="Proteomes" id="UP001396898"/>
    </source>
</evidence>
<name>A0ABR1R4V0_9PEZI</name>
<dbReference type="EMBL" id="JAQQWI010000019">
    <property type="protein sequence ID" value="KAK7999113.1"/>
    <property type="molecule type" value="Genomic_DNA"/>
</dbReference>
<dbReference type="Proteomes" id="UP001396898">
    <property type="component" value="Unassembled WGS sequence"/>
</dbReference>
<feature type="signal peptide" evidence="1">
    <location>
        <begin position="1"/>
        <end position="20"/>
    </location>
</feature>
<evidence type="ECO:0000313" key="2">
    <source>
        <dbReference type="EMBL" id="KAK7999113.1"/>
    </source>
</evidence>
<accession>A0ABR1R4V0</accession>
<gene>
    <name evidence="2" type="ORF">PG991_014788</name>
</gene>
<evidence type="ECO:0000256" key="1">
    <source>
        <dbReference type="SAM" id="SignalP"/>
    </source>
</evidence>
<keyword evidence="1" id="KW-0732">Signal</keyword>
<sequence>MRFSNAVFLLATTSGSLVSAGDVCPGTYCTVGERCEFDPNGPHCCGANNNRNVLQCENGVWQIRNVCNANQFCTCTGRHDLICRNANKRGASFFP</sequence>
<keyword evidence="3" id="KW-1185">Reference proteome</keyword>
<reference evidence="2 3" key="1">
    <citation type="submission" date="2023-01" db="EMBL/GenBank/DDBJ databases">
        <title>Analysis of 21 Apiospora genomes using comparative genomics revels a genus with tremendous synthesis potential of carbohydrate active enzymes and secondary metabolites.</title>
        <authorList>
            <person name="Sorensen T."/>
        </authorList>
    </citation>
    <scope>NUCLEOTIDE SEQUENCE [LARGE SCALE GENOMIC DNA]</scope>
    <source>
        <strain evidence="2 3">CBS 20057</strain>
    </source>
</reference>
<evidence type="ECO:0008006" key="4">
    <source>
        <dbReference type="Google" id="ProtNLM"/>
    </source>
</evidence>
<proteinExistence type="predicted"/>
<protein>
    <recommendedName>
        <fullName evidence="4">AvrStb6</fullName>
    </recommendedName>
</protein>
<feature type="chain" id="PRO_5045987316" description="AvrStb6" evidence="1">
    <location>
        <begin position="21"/>
        <end position="95"/>
    </location>
</feature>
<comment type="caution">
    <text evidence="2">The sequence shown here is derived from an EMBL/GenBank/DDBJ whole genome shotgun (WGS) entry which is preliminary data.</text>
</comment>
<organism evidence="2 3">
    <name type="scientific">Apiospora marii</name>
    <dbReference type="NCBI Taxonomy" id="335849"/>
    <lineage>
        <taxon>Eukaryota</taxon>
        <taxon>Fungi</taxon>
        <taxon>Dikarya</taxon>
        <taxon>Ascomycota</taxon>
        <taxon>Pezizomycotina</taxon>
        <taxon>Sordariomycetes</taxon>
        <taxon>Xylariomycetidae</taxon>
        <taxon>Amphisphaeriales</taxon>
        <taxon>Apiosporaceae</taxon>
        <taxon>Apiospora</taxon>
    </lineage>
</organism>